<dbReference type="EMBL" id="LGST01000016">
    <property type="protein sequence ID" value="KNE01033.1"/>
    <property type="molecule type" value="Genomic_DNA"/>
</dbReference>
<dbReference type="VEuPathDB" id="FungiDB:B9J08_003334"/>
<organism evidence="3 4">
    <name type="scientific">Candidozyma auris</name>
    <name type="common">Yeast</name>
    <name type="synonym">Candida auris</name>
    <dbReference type="NCBI Taxonomy" id="498019"/>
    <lineage>
        <taxon>Eukaryota</taxon>
        <taxon>Fungi</taxon>
        <taxon>Dikarya</taxon>
        <taxon>Ascomycota</taxon>
        <taxon>Saccharomycotina</taxon>
        <taxon>Pichiomycetes</taxon>
        <taxon>Metschnikowiaceae</taxon>
        <taxon>Candidozyma</taxon>
    </lineage>
</organism>
<sequence>MMLLKVSLLLLALLNSGLSAPALNNTLPSHVPEYQDLSFVDSIVDFVSHSDHFALDPEPVIEVTEEYENKEKESSSDTVPVEYDDVSKASEQNSPPPEKASLEEQAKPPTEGDVGDTMNTNETFRGSNLRVETGLFFDVAKGNKDDDCDDSESDSDSDCDDDDDDERSLLKKILFFLPASYQAPAAKRSQADPTIYVTTNTESVEQGTLSNTSRHPLPQDIGNINITSQFVPTLDGYYESMESTANRGRISLLSLAACLALLW</sequence>
<comment type="caution">
    <text evidence="3">The sequence shown here is derived from an EMBL/GenBank/DDBJ whole genome shotgun (WGS) entry which is preliminary data.</text>
</comment>
<evidence type="ECO:0000256" key="1">
    <source>
        <dbReference type="SAM" id="MobiDB-lite"/>
    </source>
</evidence>
<dbReference type="VEuPathDB" id="FungiDB:CJJ09_000771"/>
<evidence type="ECO:0000313" key="3">
    <source>
        <dbReference type="EMBL" id="KNE01033.1"/>
    </source>
</evidence>
<accession>A0A0L0P3U9</accession>
<dbReference type="VEuPathDB" id="FungiDB:CJI96_0001871"/>
<name>A0A0L0P3U9_CANAR</name>
<dbReference type="VEuPathDB" id="FungiDB:CJJ07_000872"/>
<feature type="region of interest" description="Disordered" evidence="1">
    <location>
        <begin position="140"/>
        <end position="164"/>
    </location>
</feature>
<feature type="chain" id="PRO_5005545381" evidence="2">
    <location>
        <begin position="20"/>
        <end position="263"/>
    </location>
</feature>
<evidence type="ECO:0000256" key="2">
    <source>
        <dbReference type="SAM" id="SignalP"/>
    </source>
</evidence>
<feature type="compositionally biased region" description="Acidic residues" evidence="1">
    <location>
        <begin position="146"/>
        <end position="164"/>
    </location>
</feature>
<dbReference type="VEuPathDB" id="FungiDB:QG37_01906"/>
<feature type="region of interest" description="Disordered" evidence="1">
    <location>
        <begin position="86"/>
        <end position="125"/>
    </location>
</feature>
<protein>
    <submittedName>
        <fullName evidence="3">Uncharacterized protein</fullName>
    </submittedName>
</protein>
<reference evidence="4" key="1">
    <citation type="journal article" date="2015" name="BMC Genomics">
        <title>Draft genome of a commonly misdiagnosed multidrug resistant pathogen Candida auris.</title>
        <authorList>
            <person name="Chatterjee S."/>
            <person name="Alampalli S.V."/>
            <person name="Nageshan R.K."/>
            <person name="Chettiar S.T."/>
            <person name="Joshi S."/>
            <person name="Tatu U.S."/>
        </authorList>
    </citation>
    <scope>NUCLEOTIDE SEQUENCE [LARGE SCALE GENOMIC DNA]</scope>
    <source>
        <strain evidence="4">6684</strain>
    </source>
</reference>
<dbReference type="AlphaFoldDB" id="A0A0L0P3U9"/>
<dbReference type="Proteomes" id="UP000037122">
    <property type="component" value="Unassembled WGS sequence"/>
</dbReference>
<dbReference type="VEuPathDB" id="FungiDB:CJI97_003409"/>
<keyword evidence="2" id="KW-0732">Signal</keyword>
<evidence type="ECO:0000313" key="4">
    <source>
        <dbReference type="Proteomes" id="UP000037122"/>
    </source>
</evidence>
<gene>
    <name evidence="3" type="ORF">QG37_01906</name>
</gene>
<feature type="signal peptide" evidence="2">
    <location>
        <begin position="1"/>
        <end position="19"/>
    </location>
</feature>
<proteinExistence type="predicted"/>